<organism evidence="7 8">
    <name type="scientific">Talaromyces atroroseus</name>
    <dbReference type="NCBI Taxonomy" id="1441469"/>
    <lineage>
        <taxon>Eukaryota</taxon>
        <taxon>Fungi</taxon>
        <taxon>Dikarya</taxon>
        <taxon>Ascomycota</taxon>
        <taxon>Pezizomycotina</taxon>
        <taxon>Eurotiomycetes</taxon>
        <taxon>Eurotiomycetidae</taxon>
        <taxon>Eurotiales</taxon>
        <taxon>Trichocomaceae</taxon>
        <taxon>Talaromyces</taxon>
        <taxon>Talaromyces sect. Trachyspermi</taxon>
    </lineage>
</organism>
<protein>
    <recommendedName>
        <fullName evidence="3">D-xylose 1-dehydrogenase (NADP(+), D-xylono-1,5-lactone-forming)</fullName>
        <ecNumber evidence="3">1.1.1.179</ecNumber>
    </recommendedName>
    <alternativeName>
        <fullName evidence="4">D-xylose-NADP dehydrogenase</fullName>
    </alternativeName>
</protein>
<dbReference type="Proteomes" id="UP000214365">
    <property type="component" value="Unassembled WGS sequence"/>
</dbReference>
<evidence type="ECO:0000313" key="7">
    <source>
        <dbReference type="EMBL" id="OKL61346.1"/>
    </source>
</evidence>
<dbReference type="SUPFAM" id="SSF51735">
    <property type="entry name" value="NAD(P)-binding Rossmann-fold domains"/>
    <property type="match status" value="1"/>
</dbReference>
<accession>A0A225B280</accession>
<dbReference type="STRING" id="1441469.A0A225B280"/>
<dbReference type="RefSeq" id="XP_020121467.1">
    <property type="nucleotide sequence ID" value="XM_020265516.1"/>
</dbReference>
<dbReference type="InterPro" id="IPR000683">
    <property type="entry name" value="Gfo/Idh/MocA-like_OxRdtase_N"/>
</dbReference>
<evidence type="ECO:0000256" key="5">
    <source>
        <dbReference type="ARBA" id="ARBA00049233"/>
    </source>
</evidence>
<dbReference type="AlphaFoldDB" id="A0A225B280"/>
<feature type="domain" description="Gfo/Idh/MocA-like oxidoreductase N-terminal" evidence="6">
    <location>
        <begin position="25"/>
        <end position="130"/>
    </location>
</feature>
<evidence type="ECO:0000256" key="1">
    <source>
        <dbReference type="ARBA" id="ARBA00010928"/>
    </source>
</evidence>
<comment type="catalytic activity">
    <reaction evidence="5">
        <text>D-xylose + NADP(+) = D-xylono-1,5-lactone + NADPH + H(+)</text>
        <dbReference type="Rhea" id="RHEA:22000"/>
        <dbReference type="ChEBI" id="CHEBI:15378"/>
        <dbReference type="ChEBI" id="CHEBI:15867"/>
        <dbReference type="ChEBI" id="CHEBI:53455"/>
        <dbReference type="ChEBI" id="CHEBI:57783"/>
        <dbReference type="ChEBI" id="CHEBI:58349"/>
        <dbReference type="EC" id="1.1.1.179"/>
    </reaction>
</comment>
<dbReference type="EMBL" id="LFMY01000004">
    <property type="protein sequence ID" value="OKL61346.1"/>
    <property type="molecule type" value="Genomic_DNA"/>
</dbReference>
<dbReference type="GO" id="GO:0000166">
    <property type="term" value="F:nucleotide binding"/>
    <property type="evidence" value="ECO:0007669"/>
    <property type="project" value="InterPro"/>
</dbReference>
<evidence type="ECO:0000256" key="2">
    <source>
        <dbReference type="ARBA" id="ARBA00023002"/>
    </source>
</evidence>
<keyword evidence="8" id="KW-1185">Reference proteome</keyword>
<dbReference type="Pfam" id="PF01408">
    <property type="entry name" value="GFO_IDH_MocA"/>
    <property type="match status" value="1"/>
</dbReference>
<proteinExistence type="inferred from homology"/>
<comment type="similarity">
    <text evidence="1">Belongs to the Gfo/Idh/MocA family.</text>
</comment>
<evidence type="ECO:0000259" key="6">
    <source>
        <dbReference type="Pfam" id="PF01408"/>
    </source>
</evidence>
<evidence type="ECO:0000256" key="4">
    <source>
        <dbReference type="ARBA" id="ARBA00042988"/>
    </source>
</evidence>
<evidence type="ECO:0000256" key="3">
    <source>
        <dbReference type="ARBA" id="ARBA00038984"/>
    </source>
</evidence>
<name>A0A225B280_TALAT</name>
<evidence type="ECO:0000313" key="8">
    <source>
        <dbReference type="Proteomes" id="UP000214365"/>
    </source>
</evidence>
<dbReference type="GO" id="GO:0047837">
    <property type="term" value="F:D-xylose 1-dehydrogenase (NADP+) activity"/>
    <property type="evidence" value="ECO:0007669"/>
    <property type="project" value="UniProtKB-EC"/>
</dbReference>
<keyword evidence="2" id="KW-0560">Oxidoreductase</keyword>
<dbReference type="InterPro" id="IPR050984">
    <property type="entry name" value="Gfo/Idh/MocA_domain"/>
</dbReference>
<dbReference type="EC" id="1.1.1.179" evidence="3"/>
<dbReference type="PANTHER" id="PTHR22604">
    <property type="entry name" value="OXIDOREDUCTASES"/>
    <property type="match status" value="1"/>
</dbReference>
<dbReference type="GeneID" id="31002993"/>
<dbReference type="PANTHER" id="PTHR22604:SF105">
    <property type="entry name" value="TRANS-1,2-DIHYDROBENZENE-1,2-DIOL DEHYDROGENASE"/>
    <property type="match status" value="1"/>
</dbReference>
<dbReference type="Gene3D" id="3.30.360.10">
    <property type="entry name" value="Dihydrodipicolinate Reductase, domain 2"/>
    <property type="match status" value="1"/>
</dbReference>
<comment type="caution">
    <text evidence="7">The sequence shown here is derived from an EMBL/GenBank/DDBJ whole genome shotgun (WGS) entry which is preliminary data.</text>
</comment>
<dbReference type="InterPro" id="IPR036291">
    <property type="entry name" value="NAD(P)-bd_dom_sf"/>
</dbReference>
<sequence>MIGFLHRLYAGFISPPEAPKTDSALRFGLLGASFIAPMALILPAKSHPEVIVACVAARDRVKAEKYAKEHGIPVVHDTYEDVINDPAVSCIYIALPNSHHYEWALRAVKAGKHVLLEKPSTSNASEAKKLFGNHLFAAPGAPVLLEAFHYSFHPAWQIFLQLIHQDPLAGPVKIAYSQFFLYKGFLNRNDPSEIRLRYALAGGCGMDLSSYNVSHIRQMLADSHPNVQSANFRMLSTSKPPLDEQDLKQIDEAVTATFKSATGAEGRIVADLSTAGGWPIIPASWSRNLPSIGWPKCVAELGEKQIEDDTELTDGETHVVQRTVTFYNHIAPSMYHSIVVQDKHSIKRDVETVHSWTQTRTVKAYDWPDKSDGRQGESWWTTYRYQLNEFVHHVKGRKGSGVWFSGQDSIDQMAVIDEMYEKGGLKARPSAAFESEP</sequence>
<dbReference type="OrthoDB" id="6417021at2759"/>
<dbReference type="SUPFAM" id="SSF55347">
    <property type="entry name" value="Glyceraldehyde-3-phosphate dehydrogenase-like, C-terminal domain"/>
    <property type="match status" value="1"/>
</dbReference>
<reference evidence="7 8" key="1">
    <citation type="submission" date="2015-06" db="EMBL/GenBank/DDBJ databases">
        <title>Talaromyces atroroseus IBT 11181 draft genome.</title>
        <authorList>
            <person name="Rasmussen K.B."/>
            <person name="Rasmussen S."/>
            <person name="Petersen B."/>
            <person name="Sicheritz-Ponten T."/>
            <person name="Mortensen U.H."/>
            <person name="Thrane U."/>
        </authorList>
    </citation>
    <scope>NUCLEOTIDE SEQUENCE [LARGE SCALE GENOMIC DNA]</scope>
    <source>
        <strain evidence="7 8">IBT 11181</strain>
    </source>
</reference>
<gene>
    <name evidence="7" type="ORF">UA08_03238</name>
</gene>
<dbReference type="Gene3D" id="3.40.50.720">
    <property type="entry name" value="NAD(P)-binding Rossmann-like Domain"/>
    <property type="match status" value="1"/>
</dbReference>